<organism evidence="1 2">
    <name type="scientific">Nezara viridula</name>
    <name type="common">Southern green stink bug</name>
    <name type="synonym">Cimex viridulus</name>
    <dbReference type="NCBI Taxonomy" id="85310"/>
    <lineage>
        <taxon>Eukaryota</taxon>
        <taxon>Metazoa</taxon>
        <taxon>Ecdysozoa</taxon>
        <taxon>Arthropoda</taxon>
        <taxon>Hexapoda</taxon>
        <taxon>Insecta</taxon>
        <taxon>Pterygota</taxon>
        <taxon>Neoptera</taxon>
        <taxon>Paraneoptera</taxon>
        <taxon>Hemiptera</taxon>
        <taxon>Heteroptera</taxon>
        <taxon>Panheteroptera</taxon>
        <taxon>Pentatomomorpha</taxon>
        <taxon>Pentatomoidea</taxon>
        <taxon>Pentatomidae</taxon>
        <taxon>Pentatominae</taxon>
        <taxon>Nezara</taxon>
    </lineage>
</organism>
<proteinExistence type="predicted"/>
<protein>
    <submittedName>
        <fullName evidence="1">Uncharacterized protein</fullName>
    </submittedName>
</protein>
<keyword evidence="2" id="KW-1185">Reference proteome</keyword>
<evidence type="ECO:0000313" key="2">
    <source>
        <dbReference type="Proteomes" id="UP001152798"/>
    </source>
</evidence>
<dbReference type="AlphaFoldDB" id="A0A9P0E9G2"/>
<dbReference type="EMBL" id="OV725078">
    <property type="protein sequence ID" value="CAH1394076.1"/>
    <property type="molecule type" value="Genomic_DNA"/>
</dbReference>
<dbReference type="Proteomes" id="UP001152798">
    <property type="component" value="Chromosome 2"/>
</dbReference>
<gene>
    <name evidence="1" type="ORF">NEZAVI_LOCUS4633</name>
</gene>
<dbReference type="PANTHER" id="PTHR22619:SF0">
    <property type="entry name" value="ZINC FINGER SWIM DOMAIN-CONTAINING PROTEIN 6-LIKE PROTEIN"/>
    <property type="match status" value="1"/>
</dbReference>
<accession>A0A9P0E9G2</accession>
<dbReference type="OrthoDB" id="10013584at2759"/>
<name>A0A9P0E9G2_NEZVI</name>
<evidence type="ECO:0000313" key="1">
    <source>
        <dbReference type="EMBL" id="CAH1394076.1"/>
    </source>
</evidence>
<dbReference type="PANTHER" id="PTHR22619">
    <property type="entry name" value="ZINC FINGER SWIM DOMAIN CONTAINING PROTEIN 4, 5, 6"/>
    <property type="match status" value="1"/>
</dbReference>
<reference evidence="1" key="1">
    <citation type="submission" date="2022-01" db="EMBL/GenBank/DDBJ databases">
        <authorList>
            <person name="King R."/>
        </authorList>
    </citation>
    <scope>NUCLEOTIDE SEQUENCE</scope>
</reference>
<sequence length="185" mass="21318">MSRPKRLCLVRLGTGPDTLLDISARIVAELIPFQRVEERYERIPEPVQRRIVFWSFPRDERDICMYSSLSRASPVNGEPHNLSFYKGLKILESGCVENVLQVEVKSFIRQCVIKSPQCETHQKATFLFMSSTARNHEVCYADGSQGEEDMYEELALVQSVRCYAAVKQIRRYDLSATVTFVYLIL</sequence>
<dbReference type="GO" id="GO:0031462">
    <property type="term" value="C:Cul2-RING ubiquitin ligase complex"/>
    <property type="evidence" value="ECO:0007669"/>
    <property type="project" value="TreeGrafter"/>
</dbReference>